<protein>
    <submittedName>
        <fullName evidence="3">SH3 domain-containing protein</fullName>
    </submittedName>
</protein>
<evidence type="ECO:0000313" key="5">
    <source>
        <dbReference type="Proteomes" id="UP000502504"/>
    </source>
</evidence>
<dbReference type="EMBL" id="CP050692">
    <property type="protein sequence ID" value="QIT45645.1"/>
    <property type="molecule type" value="Genomic_DNA"/>
</dbReference>
<reference evidence="3 5" key="2">
    <citation type="submission" date="2020-03" db="EMBL/GenBank/DDBJ databases">
        <title>Is there a link between lipid content and antibiotic production in Streptomyces?</title>
        <authorList>
            <person name="David M."/>
            <person name="Lejeune C."/>
            <person name="Abreu S."/>
            <person name="Thibessard A."/>
            <person name="Leblond P."/>
            <person name="Chaminade P."/>
            <person name="Virolle M.-J."/>
        </authorList>
    </citation>
    <scope>NUCLEOTIDE SEQUENCE [LARGE SCALE GENOMIC DNA]</scope>
    <source>
        <strain evidence="3 5">DSM 41481</strain>
    </source>
</reference>
<evidence type="ECO:0000313" key="3">
    <source>
        <dbReference type="EMBL" id="QIT45645.1"/>
    </source>
</evidence>
<feature type="signal peptide" evidence="1">
    <location>
        <begin position="1"/>
        <end position="21"/>
    </location>
</feature>
<evidence type="ECO:0000313" key="4">
    <source>
        <dbReference type="Proteomes" id="UP000190306"/>
    </source>
</evidence>
<dbReference type="GeneID" id="93956387"/>
<gene>
    <name evidence="2" type="ORF">AFM16_20305</name>
    <name evidence="3" type="ORF">HCX60_20645</name>
</gene>
<keyword evidence="4" id="KW-1185">Reference proteome</keyword>
<name>A0AAE6Y8T9_STRAT</name>
<proteinExistence type="predicted"/>
<dbReference type="Proteomes" id="UP000190306">
    <property type="component" value="Chromosome"/>
</dbReference>
<evidence type="ECO:0000313" key="2">
    <source>
        <dbReference type="EMBL" id="OOQ50228.1"/>
    </source>
</evidence>
<dbReference type="RefSeq" id="WP_030781664.1">
    <property type="nucleotide sequence ID" value="NZ_CM007717.1"/>
</dbReference>
<dbReference type="AlphaFoldDB" id="A0AAE6Y8T9"/>
<dbReference type="Proteomes" id="UP000502504">
    <property type="component" value="Chromosome"/>
</dbReference>
<evidence type="ECO:0000256" key="1">
    <source>
        <dbReference type="SAM" id="SignalP"/>
    </source>
</evidence>
<feature type="chain" id="PRO_5042069636" evidence="1">
    <location>
        <begin position="22"/>
        <end position="180"/>
    </location>
</feature>
<organism evidence="3 5">
    <name type="scientific">Streptomyces antibioticus</name>
    <dbReference type="NCBI Taxonomy" id="1890"/>
    <lineage>
        <taxon>Bacteria</taxon>
        <taxon>Bacillati</taxon>
        <taxon>Actinomycetota</taxon>
        <taxon>Actinomycetes</taxon>
        <taxon>Kitasatosporales</taxon>
        <taxon>Streptomycetaceae</taxon>
        <taxon>Streptomyces</taxon>
    </lineage>
</organism>
<sequence>MRTTPALRTLAAALLTGGTLAATALGTTAAEASPTTYTEGHGSVSGGSVRGTVVSSTNLSLRQAPTTHAPLAAQLAPGSHDRVRCMVKGQSVNGNPYWYWMIGAEGWASAAFVDVGRAHVPACDDPCPQWKDGHWVNWTDPFWNDAWSLVASGSFSVSGSFEFSASGTSSGGWEWIPVTR</sequence>
<dbReference type="EMBL" id="LHQL01000010">
    <property type="protein sequence ID" value="OOQ50228.1"/>
    <property type="molecule type" value="Genomic_DNA"/>
</dbReference>
<accession>A0AAE6Y8T9</accession>
<reference evidence="2 4" key="1">
    <citation type="submission" date="2015-07" db="EMBL/GenBank/DDBJ databases">
        <title>Draft Genome Sequence of Streptomyces antibioticus, IMRU 3720 reveals insights in the evolution of actinomycin biosynthetic gene clusters in Streptomyces.</title>
        <authorList>
            <person name="Crnovcic I."/>
            <person name="Ruckert C."/>
            <person name="Kalinowksi J."/>
            <person name="Keller U."/>
        </authorList>
    </citation>
    <scope>NUCLEOTIDE SEQUENCE [LARGE SCALE GENOMIC DNA]</scope>
    <source>
        <strain evidence="2 4">DSM 41481</strain>
    </source>
</reference>
<keyword evidence="1" id="KW-0732">Signal</keyword>